<proteinExistence type="predicted"/>
<reference evidence="2" key="1">
    <citation type="journal article" date="2015" name="BMC Genomics">
        <title>Draft genome of a commonly misdiagnosed multidrug resistant pathogen Candida auris.</title>
        <authorList>
            <person name="Chatterjee S."/>
            <person name="Alampalli S.V."/>
            <person name="Nageshan R.K."/>
            <person name="Chettiar S.T."/>
            <person name="Joshi S."/>
            <person name="Tatu U.S."/>
        </authorList>
    </citation>
    <scope>NUCLEOTIDE SEQUENCE [LARGE SCALE GENOMIC DNA]</scope>
    <source>
        <strain evidence="2">6684</strain>
    </source>
</reference>
<organism evidence="1 2">
    <name type="scientific">Candidozyma auris</name>
    <name type="common">Yeast</name>
    <name type="synonym">Candida auris</name>
    <dbReference type="NCBI Taxonomy" id="498019"/>
    <lineage>
        <taxon>Eukaryota</taxon>
        <taxon>Fungi</taxon>
        <taxon>Dikarya</taxon>
        <taxon>Ascomycota</taxon>
        <taxon>Saccharomycotina</taxon>
        <taxon>Pichiomycetes</taxon>
        <taxon>Metschnikowiaceae</taxon>
        <taxon>Candidozyma</taxon>
    </lineage>
</organism>
<protein>
    <submittedName>
        <fullName evidence="1">Uncharacterized protein</fullName>
    </submittedName>
</protein>
<dbReference type="EMBL" id="LGST01000057">
    <property type="protein sequence ID" value="KND96219.1"/>
    <property type="molecule type" value="Genomic_DNA"/>
</dbReference>
<evidence type="ECO:0000313" key="1">
    <source>
        <dbReference type="EMBL" id="KND96219.1"/>
    </source>
</evidence>
<dbReference type="AlphaFoldDB" id="A0A0L0NQD1"/>
<dbReference type="Proteomes" id="UP000037122">
    <property type="component" value="Unassembled WGS sequence"/>
</dbReference>
<sequence length="39" mass="4563">MQGYNRINGPFKVATTRSEDIKISILSKREKKKNKNKIK</sequence>
<evidence type="ECO:0000313" key="2">
    <source>
        <dbReference type="Proteomes" id="UP000037122"/>
    </source>
</evidence>
<comment type="caution">
    <text evidence="1">The sequence shown here is derived from an EMBL/GenBank/DDBJ whole genome shotgun (WGS) entry which is preliminary data.</text>
</comment>
<accession>A0A0L0NQD1</accession>
<name>A0A0L0NQD1_CANAR</name>
<gene>
    <name evidence="1" type="ORF">QG37_07346</name>
</gene>